<dbReference type="AlphaFoldDB" id="A0A6J6KDM6"/>
<dbReference type="GO" id="GO:0046872">
    <property type="term" value="F:metal ion binding"/>
    <property type="evidence" value="ECO:0007669"/>
    <property type="project" value="UniProtKB-KW"/>
</dbReference>
<gene>
    <name evidence="7" type="ORF">UFOPK2157_01001</name>
</gene>
<dbReference type="SMART" id="SM01117">
    <property type="entry name" value="Cyt-b5"/>
    <property type="match status" value="1"/>
</dbReference>
<evidence type="ECO:0000256" key="2">
    <source>
        <dbReference type="ARBA" id="ARBA00022723"/>
    </source>
</evidence>
<dbReference type="PANTHER" id="PTHR19359">
    <property type="entry name" value="CYTOCHROME B5"/>
    <property type="match status" value="1"/>
</dbReference>
<reference evidence="7" key="1">
    <citation type="submission" date="2020-05" db="EMBL/GenBank/DDBJ databases">
        <authorList>
            <person name="Chiriac C."/>
            <person name="Salcher M."/>
            <person name="Ghai R."/>
            <person name="Kavagutti S V."/>
        </authorList>
    </citation>
    <scope>NUCLEOTIDE SEQUENCE</scope>
</reference>
<evidence type="ECO:0000313" key="7">
    <source>
        <dbReference type="EMBL" id="CAB4646334.1"/>
    </source>
</evidence>
<dbReference type="GO" id="GO:0016020">
    <property type="term" value="C:membrane"/>
    <property type="evidence" value="ECO:0007669"/>
    <property type="project" value="TreeGrafter"/>
</dbReference>
<dbReference type="PRINTS" id="PR00363">
    <property type="entry name" value="CYTOCHROMEB5"/>
</dbReference>
<dbReference type="InterPro" id="IPR036400">
    <property type="entry name" value="Cyt_B5-like_heme/steroid_sf"/>
</dbReference>
<feature type="domain" description="Cytochrome b5 heme-binding" evidence="6">
    <location>
        <begin position="209"/>
        <end position="283"/>
    </location>
</feature>
<organism evidence="7">
    <name type="scientific">freshwater metagenome</name>
    <dbReference type="NCBI Taxonomy" id="449393"/>
    <lineage>
        <taxon>unclassified sequences</taxon>
        <taxon>metagenomes</taxon>
        <taxon>ecological metagenomes</taxon>
    </lineage>
</organism>
<name>A0A6J6KDM6_9ZZZZ</name>
<proteinExistence type="inferred from homology"/>
<keyword evidence="1" id="KW-0349">Heme</keyword>
<dbReference type="PROSITE" id="PS50255">
    <property type="entry name" value="CYTOCHROME_B5_2"/>
    <property type="match status" value="1"/>
</dbReference>
<protein>
    <submittedName>
        <fullName evidence="7">Unannotated protein</fullName>
    </submittedName>
</protein>
<evidence type="ECO:0000256" key="4">
    <source>
        <dbReference type="ARBA" id="ARBA00038168"/>
    </source>
</evidence>
<accession>A0A6J6KDM6</accession>
<evidence type="ECO:0000256" key="5">
    <source>
        <dbReference type="SAM" id="MobiDB-lite"/>
    </source>
</evidence>
<keyword evidence="2" id="KW-0479">Metal-binding</keyword>
<keyword evidence="3" id="KW-0408">Iron</keyword>
<feature type="compositionally biased region" description="Pro residues" evidence="5">
    <location>
        <begin position="187"/>
        <end position="201"/>
    </location>
</feature>
<dbReference type="InterPro" id="IPR001199">
    <property type="entry name" value="Cyt_B5-like_heme/steroid-bd"/>
</dbReference>
<dbReference type="SUPFAM" id="SSF55856">
    <property type="entry name" value="Cytochrome b5-like heme/steroid binding domain"/>
    <property type="match status" value="1"/>
</dbReference>
<sequence>MLIALAVVGSGVAVAHQPVVLLNSDTTAAKGPLLVDGTVSFAVRASFAKAGEKKAFRAQFQEGDALEVQFLIIDKKPENALKMSQLPTLVVTGPGGFKTTMKLNERTKFLETYTQTTYLYLGRYSGMAKAGIYSFVLTARGKSSITLGVGSQEIPGEVVRGVYVAPTVSATPTPTPKPRPTVIATPTPTPTPTPVVTPTPTPTPTVAGFTMTQVRANNSARSCWTVIDGVVYDLTKWISNHPGGSGAILFLCGTDGTNAFSAQHQNQARPAIRLDTYRLGPLNK</sequence>
<dbReference type="Pfam" id="PF00173">
    <property type="entry name" value="Cyt-b5"/>
    <property type="match status" value="1"/>
</dbReference>
<comment type="similarity">
    <text evidence="4">Belongs to the cytochrome b5 family.</text>
</comment>
<feature type="region of interest" description="Disordered" evidence="5">
    <location>
        <begin position="170"/>
        <end position="201"/>
    </location>
</feature>
<evidence type="ECO:0000256" key="1">
    <source>
        <dbReference type="ARBA" id="ARBA00022617"/>
    </source>
</evidence>
<dbReference type="InterPro" id="IPR050668">
    <property type="entry name" value="Cytochrome_b5"/>
</dbReference>
<dbReference type="GO" id="GO:0020037">
    <property type="term" value="F:heme binding"/>
    <property type="evidence" value="ECO:0007669"/>
    <property type="project" value="TreeGrafter"/>
</dbReference>
<dbReference type="EMBL" id="CAEZVW010000060">
    <property type="protein sequence ID" value="CAB4646334.1"/>
    <property type="molecule type" value="Genomic_DNA"/>
</dbReference>
<evidence type="ECO:0000259" key="6">
    <source>
        <dbReference type="PROSITE" id="PS50255"/>
    </source>
</evidence>
<evidence type="ECO:0000256" key="3">
    <source>
        <dbReference type="ARBA" id="ARBA00023004"/>
    </source>
</evidence>
<dbReference type="Gene3D" id="3.10.120.10">
    <property type="entry name" value="Cytochrome b5-like heme/steroid binding domain"/>
    <property type="match status" value="1"/>
</dbReference>